<proteinExistence type="inferred from homology"/>
<keyword evidence="3 6" id="KW-0812">Transmembrane</keyword>
<dbReference type="InterPro" id="IPR003339">
    <property type="entry name" value="ABC/ECF_trnsptr_transmembrane"/>
</dbReference>
<dbReference type="Pfam" id="PF02361">
    <property type="entry name" value="CbiQ"/>
    <property type="match status" value="1"/>
</dbReference>
<reference evidence="7 8" key="1">
    <citation type="submission" date="2023-07" db="EMBL/GenBank/DDBJ databases">
        <title>Sorghum-associated microbial communities from plants grown in Nebraska, USA.</title>
        <authorList>
            <person name="Schachtman D."/>
        </authorList>
    </citation>
    <scope>NUCLEOTIDE SEQUENCE [LARGE SCALE GENOMIC DNA]</scope>
    <source>
        <strain evidence="7 8">DS1730</strain>
    </source>
</reference>
<feature type="transmembrane region" description="Helical" evidence="6">
    <location>
        <begin position="15"/>
        <end position="48"/>
    </location>
</feature>
<evidence type="ECO:0000256" key="2">
    <source>
        <dbReference type="ARBA" id="ARBA00008564"/>
    </source>
</evidence>
<protein>
    <submittedName>
        <fullName evidence="7">Biotin transport system permease protein</fullName>
    </submittedName>
</protein>
<dbReference type="Proteomes" id="UP001184614">
    <property type="component" value="Unassembled WGS sequence"/>
</dbReference>
<dbReference type="CDD" id="cd16914">
    <property type="entry name" value="EcfT"/>
    <property type="match status" value="1"/>
</dbReference>
<keyword evidence="8" id="KW-1185">Reference proteome</keyword>
<name>A0ABU1MBS3_9HYPH</name>
<comment type="caution">
    <text evidence="7">The sequence shown here is derived from an EMBL/GenBank/DDBJ whole genome shotgun (WGS) entry which is preliminary data.</text>
</comment>
<keyword evidence="5 6" id="KW-0472">Membrane</keyword>
<dbReference type="RefSeq" id="WP_310014102.1">
    <property type="nucleotide sequence ID" value="NZ_JAVDQT010000005.1"/>
</dbReference>
<dbReference type="EMBL" id="JAVDQT010000005">
    <property type="protein sequence ID" value="MDR6433368.1"/>
    <property type="molecule type" value="Genomic_DNA"/>
</dbReference>
<dbReference type="PANTHER" id="PTHR33514">
    <property type="entry name" value="PROTEIN ABCI12, CHLOROPLASTIC"/>
    <property type="match status" value="1"/>
</dbReference>
<evidence type="ECO:0000256" key="1">
    <source>
        <dbReference type="ARBA" id="ARBA00004141"/>
    </source>
</evidence>
<evidence type="ECO:0000313" key="7">
    <source>
        <dbReference type="EMBL" id="MDR6433368.1"/>
    </source>
</evidence>
<comment type="similarity">
    <text evidence="2">Belongs to the CbiQ family.</text>
</comment>
<evidence type="ECO:0000256" key="5">
    <source>
        <dbReference type="ARBA" id="ARBA00023136"/>
    </source>
</evidence>
<gene>
    <name evidence="7" type="ORF">J2782_003114</name>
</gene>
<evidence type="ECO:0000256" key="6">
    <source>
        <dbReference type="SAM" id="Phobius"/>
    </source>
</evidence>
<accession>A0ABU1MBS3</accession>
<evidence type="ECO:0000256" key="3">
    <source>
        <dbReference type="ARBA" id="ARBA00022692"/>
    </source>
</evidence>
<comment type="subcellular location">
    <subcellularLocation>
        <location evidence="1">Membrane</location>
        <topology evidence="1">Multi-pass membrane protein</topology>
    </subcellularLocation>
</comment>
<organism evidence="7 8">
    <name type="scientific">Brucella pseudogrignonensis</name>
    <dbReference type="NCBI Taxonomy" id="419475"/>
    <lineage>
        <taxon>Bacteria</taxon>
        <taxon>Pseudomonadati</taxon>
        <taxon>Pseudomonadota</taxon>
        <taxon>Alphaproteobacteria</taxon>
        <taxon>Hyphomicrobiales</taxon>
        <taxon>Brucellaceae</taxon>
        <taxon>Brucella/Ochrobactrum group</taxon>
        <taxon>Brucella</taxon>
    </lineage>
</organism>
<feature type="transmembrane region" description="Helical" evidence="6">
    <location>
        <begin position="89"/>
        <end position="109"/>
    </location>
</feature>
<sequence length="199" mass="21472">MDKTLIHRVPPEAKLFALFAFSVLLFALASPLALAWLAGAVVAVTLLCCRSAFVKWVKGWPLLLTIVALGIWTWFARGPEATSITLLRLGSLSLFATVVTATTTVGQFIDTVTRLARPLEKLGLANAGDIGLAIGLVVRFVPEIHARYRNVVDAHRARGLKLRPSTIIGPVIIATITSADEIANAIDARNIRTTAPKRK</sequence>
<evidence type="ECO:0000256" key="4">
    <source>
        <dbReference type="ARBA" id="ARBA00022989"/>
    </source>
</evidence>
<evidence type="ECO:0000313" key="8">
    <source>
        <dbReference type="Proteomes" id="UP001184614"/>
    </source>
</evidence>
<feature type="transmembrane region" description="Helical" evidence="6">
    <location>
        <begin position="60"/>
        <end position="77"/>
    </location>
</feature>
<keyword evidence="4 6" id="KW-1133">Transmembrane helix</keyword>
<dbReference type="PANTHER" id="PTHR33514:SF13">
    <property type="entry name" value="PROTEIN ABCI12, CHLOROPLASTIC"/>
    <property type="match status" value="1"/>
</dbReference>